<keyword evidence="3" id="KW-1185">Reference proteome</keyword>
<dbReference type="Pfam" id="PF13560">
    <property type="entry name" value="HTH_31"/>
    <property type="match status" value="1"/>
</dbReference>
<dbReference type="RefSeq" id="WP_254417520.1">
    <property type="nucleotide sequence ID" value="NZ_BAAAJB010000077.1"/>
</dbReference>
<dbReference type="InterPro" id="IPR045745">
    <property type="entry name" value="HTH_58_Actinobacteria-type"/>
</dbReference>
<proteinExistence type="predicted"/>
<evidence type="ECO:0000313" key="2">
    <source>
        <dbReference type="EMBL" id="USY18044.1"/>
    </source>
</evidence>
<dbReference type="InterPro" id="IPR043917">
    <property type="entry name" value="DUF5753"/>
</dbReference>
<dbReference type="SUPFAM" id="SSF47413">
    <property type="entry name" value="lambda repressor-like DNA-binding domains"/>
    <property type="match status" value="1"/>
</dbReference>
<evidence type="ECO:0000313" key="3">
    <source>
        <dbReference type="Proteomes" id="UP001055940"/>
    </source>
</evidence>
<dbReference type="InterPro" id="IPR001387">
    <property type="entry name" value="Cro/C1-type_HTH"/>
</dbReference>
<dbReference type="InterPro" id="IPR010982">
    <property type="entry name" value="Lambda_DNA-bd_dom_sf"/>
</dbReference>
<dbReference type="PROSITE" id="PS50943">
    <property type="entry name" value="HTH_CROC1"/>
    <property type="match status" value="1"/>
</dbReference>
<organism evidence="2 3">
    <name type="scientific">Nocardiopsis exhalans</name>
    <dbReference type="NCBI Taxonomy" id="163604"/>
    <lineage>
        <taxon>Bacteria</taxon>
        <taxon>Bacillati</taxon>
        <taxon>Actinomycetota</taxon>
        <taxon>Actinomycetes</taxon>
        <taxon>Streptosporangiales</taxon>
        <taxon>Nocardiopsidaceae</taxon>
        <taxon>Nocardiopsis</taxon>
    </lineage>
</organism>
<dbReference type="Pfam" id="PF19054">
    <property type="entry name" value="DUF5753"/>
    <property type="match status" value="1"/>
</dbReference>
<dbReference type="CDD" id="cd00093">
    <property type="entry name" value="HTH_XRE"/>
    <property type="match status" value="1"/>
</dbReference>
<feature type="domain" description="HTH cro/C1-type" evidence="1">
    <location>
        <begin position="94"/>
        <end position="148"/>
    </location>
</feature>
<evidence type="ECO:0000259" key="1">
    <source>
        <dbReference type="PROSITE" id="PS50943"/>
    </source>
</evidence>
<gene>
    <name evidence="2" type="ORF">NE857_22270</name>
</gene>
<dbReference type="SMART" id="SM00530">
    <property type="entry name" value="HTH_XRE"/>
    <property type="match status" value="1"/>
</dbReference>
<reference evidence="2" key="1">
    <citation type="submission" date="2022-06" db="EMBL/GenBank/DDBJ databases">
        <authorList>
            <person name="Ping M."/>
        </authorList>
    </citation>
    <scope>NUCLEOTIDE SEQUENCE</scope>
    <source>
        <strain evidence="2">JCM11759T</strain>
    </source>
</reference>
<protein>
    <submittedName>
        <fullName evidence="2">Helix-turn-helix transcriptional regulator</fullName>
    </submittedName>
</protein>
<dbReference type="EMBL" id="CP099837">
    <property type="protein sequence ID" value="USY18044.1"/>
    <property type="molecule type" value="Genomic_DNA"/>
</dbReference>
<sequence length="368" mass="40973">MSEDPSLTRALARLHKHSTPKELRAVYETHTSVTVTRLAAATGRSNGWVSKQLHRADTRMRPRGYRKRTPATPIAPPVLGPSPTVLRHRLSQRLAELRNHAGLNQTEAADLVGVSPATVMRAENPQESPTKHLLRTLCTCYEAPPQVCDELLQLWKDSRAPAWWTRQDLRVFGSRQTELGLRADARRVHGWSDRLVPELVQTAAYAHTIEAARGTEEPAEMAVAVLMAAQRRVRRRGIDQRYVLDEAVIRRRVGGAQVMDEQLTVLRTLAERGRIRVLTWDSGHCIPESPFELCSIPPLDETALCFPPFGKVYLGEPPPSAHPLSFFQNTMANLWERAQGPEATVALIENARTQLSGAGTVSTSTFTT</sequence>
<dbReference type="Pfam" id="PF19575">
    <property type="entry name" value="HTH_58"/>
    <property type="match status" value="1"/>
</dbReference>
<accession>A0ABY5D172</accession>
<dbReference type="Proteomes" id="UP001055940">
    <property type="component" value="Chromosome"/>
</dbReference>
<name>A0ABY5D172_9ACTN</name>
<dbReference type="Gene3D" id="1.10.260.40">
    <property type="entry name" value="lambda repressor-like DNA-binding domains"/>
    <property type="match status" value="1"/>
</dbReference>